<dbReference type="RefSeq" id="WP_012228533.1">
    <property type="nucleotide sequence ID" value="NZ_HG422565.1"/>
</dbReference>
<evidence type="ECO:0000313" key="1">
    <source>
        <dbReference type="EMBL" id="CCM64433.1"/>
    </source>
</evidence>
<keyword evidence="2" id="KW-1185">Reference proteome</keyword>
<evidence type="ECO:0008006" key="3">
    <source>
        <dbReference type="Google" id="ProtNLM"/>
    </source>
</evidence>
<evidence type="ECO:0000313" key="2">
    <source>
        <dbReference type="Proteomes" id="UP000018291"/>
    </source>
</evidence>
<gene>
    <name evidence="1" type="ORF">BN381_40047</name>
</gene>
<reference evidence="1 2" key="1">
    <citation type="journal article" date="2013" name="ISME J.">
        <title>Metabolic model for the filamentous 'Candidatus Microthrix parvicella' based on genomic and metagenomic analyses.</title>
        <authorList>
            <person name="Jon McIlroy S."/>
            <person name="Kristiansen R."/>
            <person name="Albertsen M."/>
            <person name="Michael Karst S."/>
            <person name="Rossetti S."/>
            <person name="Lund Nielsen J."/>
            <person name="Tandoi V."/>
            <person name="James Seviour R."/>
            <person name="Nielsen P.H."/>
        </authorList>
    </citation>
    <scope>NUCLEOTIDE SEQUENCE [LARGE SCALE GENOMIC DNA]</scope>
    <source>
        <strain evidence="1 2">RN1</strain>
    </source>
</reference>
<dbReference type="Pfam" id="PF11017">
    <property type="entry name" value="DUF2855"/>
    <property type="match status" value="1"/>
</dbReference>
<dbReference type="AlphaFoldDB" id="R4Z131"/>
<sequence length="372" mass="39724">MTFSTDALEVNRRDTSLTRMQVDQLCDEDELGDGTVRMRVDRLAITANTVTYAEMGDVFGYWDFYPTGDDAWGRVPAMGWADVVASAHPDVEVGGRYYGWFPMVGSVDLAVHPTGQGLRDDGAHRAAHASVYRTFVDSRTDPSGPTAFDDAARRGDLEDRHALLRGLFMTGFLIDAFFDSNNWFGARRAIVMSASSKTAIAFADCAAQRGLDALIGVTSPGNVDFVRGLGRYSDVVSYDDIGSIATGSAVSVDMAGDGPAIGALHARLGDLLAHSMIVGRTHHDTPPARPEHGPTPEVFFAPTAMSQLAEGGTDALELQERSIVALGAFVEGSGDWLHVQRTTGAHAAAATWAEVHAGAVSPDTGRIVSLHR</sequence>
<dbReference type="OrthoDB" id="8953110at2"/>
<accession>R4Z131</accession>
<dbReference type="EMBL" id="CANL01000034">
    <property type="protein sequence ID" value="CCM64433.1"/>
    <property type="molecule type" value="Genomic_DNA"/>
</dbReference>
<proteinExistence type="predicted"/>
<name>R4Z131_9ACTN</name>
<dbReference type="STRING" id="1229780.BN381_40047"/>
<dbReference type="InterPro" id="IPR021276">
    <property type="entry name" value="DUF2855"/>
</dbReference>
<protein>
    <recommendedName>
        <fullName evidence="3">DUF2855 family protein</fullName>
    </recommendedName>
</protein>
<dbReference type="eggNOG" id="COG0604">
    <property type="taxonomic scope" value="Bacteria"/>
</dbReference>
<dbReference type="HOGENOM" id="CLU_037224_1_0_11"/>
<organism evidence="1 2">
    <name type="scientific">Candidatus Neomicrothrix parvicella RN1</name>
    <dbReference type="NCBI Taxonomy" id="1229780"/>
    <lineage>
        <taxon>Bacteria</taxon>
        <taxon>Bacillati</taxon>
        <taxon>Actinomycetota</taxon>
        <taxon>Acidimicrobiia</taxon>
        <taxon>Acidimicrobiales</taxon>
        <taxon>Microthrixaceae</taxon>
        <taxon>Candidatus Neomicrothrix</taxon>
    </lineage>
</organism>
<dbReference type="Proteomes" id="UP000018291">
    <property type="component" value="Unassembled WGS sequence"/>
</dbReference>
<comment type="caution">
    <text evidence="1">The sequence shown here is derived from an EMBL/GenBank/DDBJ whole genome shotgun (WGS) entry which is preliminary data.</text>
</comment>